<name>A0AAW0T0D2_SCYPA</name>
<keyword evidence="1" id="KW-1133">Transmembrane helix</keyword>
<evidence type="ECO:0000313" key="2">
    <source>
        <dbReference type="EMBL" id="KAK8380652.1"/>
    </source>
</evidence>
<protein>
    <submittedName>
        <fullName evidence="2">Uncharacterized protein</fullName>
    </submittedName>
</protein>
<evidence type="ECO:0000313" key="3">
    <source>
        <dbReference type="Proteomes" id="UP001487740"/>
    </source>
</evidence>
<evidence type="ECO:0000256" key="1">
    <source>
        <dbReference type="SAM" id="Phobius"/>
    </source>
</evidence>
<reference evidence="2 3" key="1">
    <citation type="submission" date="2023-03" db="EMBL/GenBank/DDBJ databases">
        <title>High-quality genome of Scylla paramamosain provides insights in environmental adaptation.</title>
        <authorList>
            <person name="Zhang L."/>
        </authorList>
    </citation>
    <scope>NUCLEOTIDE SEQUENCE [LARGE SCALE GENOMIC DNA]</scope>
    <source>
        <strain evidence="2">LZ_2023a</strain>
        <tissue evidence="2">Muscle</tissue>
    </source>
</reference>
<organism evidence="2 3">
    <name type="scientific">Scylla paramamosain</name>
    <name type="common">Mud crab</name>
    <dbReference type="NCBI Taxonomy" id="85552"/>
    <lineage>
        <taxon>Eukaryota</taxon>
        <taxon>Metazoa</taxon>
        <taxon>Ecdysozoa</taxon>
        <taxon>Arthropoda</taxon>
        <taxon>Crustacea</taxon>
        <taxon>Multicrustacea</taxon>
        <taxon>Malacostraca</taxon>
        <taxon>Eumalacostraca</taxon>
        <taxon>Eucarida</taxon>
        <taxon>Decapoda</taxon>
        <taxon>Pleocyemata</taxon>
        <taxon>Brachyura</taxon>
        <taxon>Eubrachyura</taxon>
        <taxon>Portunoidea</taxon>
        <taxon>Portunidae</taxon>
        <taxon>Portuninae</taxon>
        <taxon>Scylla</taxon>
    </lineage>
</organism>
<dbReference type="EMBL" id="JARAKH010000041">
    <property type="protein sequence ID" value="KAK8380652.1"/>
    <property type="molecule type" value="Genomic_DNA"/>
</dbReference>
<comment type="caution">
    <text evidence="2">The sequence shown here is derived from an EMBL/GenBank/DDBJ whole genome shotgun (WGS) entry which is preliminary data.</text>
</comment>
<keyword evidence="1" id="KW-0472">Membrane</keyword>
<dbReference type="AlphaFoldDB" id="A0AAW0T0D2"/>
<proteinExistence type="predicted"/>
<accession>A0AAW0T0D2</accession>
<sequence>MTCWHPSAYEVIYKRAATVQENYYLPYSLPERLCFSGVESIVPHFNVNLSVNLQGPGASDMKVWAVLVVLIASLVVVSRALVLCPQFPSCCYPYDTCHMLCPSCKEARFFVRGVRRFPKYRRKKPCQVGGTLLNPDPYAFPDVIPFPNPPICL</sequence>
<dbReference type="Proteomes" id="UP001487740">
    <property type="component" value="Unassembled WGS sequence"/>
</dbReference>
<keyword evidence="3" id="KW-1185">Reference proteome</keyword>
<feature type="transmembrane region" description="Helical" evidence="1">
    <location>
        <begin position="63"/>
        <end position="82"/>
    </location>
</feature>
<gene>
    <name evidence="2" type="ORF">O3P69_007930</name>
</gene>
<keyword evidence="1" id="KW-0812">Transmembrane</keyword>